<dbReference type="EMBL" id="GEEE01004999">
    <property type="protein sequence ID" value="JAP58226.1"/>
    <property type="molecule type" value="Transcribed_RNA"/>
</dbReference>
<accession>A0A0V0J559</accession>
<reference evidence="1" key="1">
    <citation type="submission" date="2016-01" db="EMBL/GenBank/DDBJ databases">
        <title>Reference transcriptome for the parasite Schistocephalus solidus: insights into the molecular evolution of parasitism.</title>
        <authorList>
            <person name="Hebert F.O."/>
            <person name="Grambauer S."/>
            <person name="Barber I."/>
            <person name="Landry C.R."/>
            <person name="Aubin-Horth N."/>
        </authorList>
    </citation>
    <scope>NUCLEOTIDE SEQUENCE</scope>
</reference>
<name>A0A0V0J559_SCHSO</name>
<proteinExistence type="predicted"/>
<dbReference type="EMBL" id="GEEE01002515">
    <property type="protein sequence ID" value="JAP60710.1"/>
    <property type="molecule type" value="Transcribed_RNA"/>
</dbReference>
<gene>
    <name evidence="1" type="ORF">TR120456</name>
</gene>
<evidence type="ECO:0000313" key="1">
    <source>
        <dbReference type="EMBL" id="JAP60710.1"/>
    </source>
</evidence>
<dbReference type="AlphaFoldDB" id="A0A0V0J559"/>
<organism evidence="1">
    <name type="scientific">Schistocephalus solidus</name>
    <name type="common">Tapeworm</name>
    <dbReference type="NCBI Taxonomy" id="70667"/>
    <lineage>
        <taxon>Eukaryota</taxon>
        <taxon>Metazoa</taxon>
        <taxon>Spiralia</taxon>
        <taxon>Lophotrochozoa</taxon>
        <taxon>Platyhelminthes</taxon>
        <taxon>Cestoda</taxon>
        <taxon>Eucestoda</taxon>
        <taxon>Diphyllobothriidea</taxon>
        <taxon>Diphyllobothriidae</taxon>
        <taxon>Schistocephalus</taxon>
    </lineage>
</organism>
<protein>
    <submittedName>
        <fullName evidence="1">Uncharacterized protein</fullName>
    </submittedName>
</protein>
<sequence>MTKRLPFESQSLQFCDALRLADDGSLLDRSCYRWPPAYIANHFSPAFGALAQAHLTTARAGPLTPSMSFVCSIINISDTNGQDKRRMDPRLFITLGCCVPDGRQSTSRKWPPQSPLSRLVERFLQRFLHRRSLPATLVSCKPDIP</sequence>